<dbReference type="Gene3D" id="3.40.50.10860">
    <property type="entry name" value="Leucine Dehydrogenase, chain A, domain 1"/>
    <property type="match status" value="1"/>
</dbReference>
<reference evidence="9 10" key="1">
    <citation type="submission" date="2018-11" db="EMBL/GenBank/DDBJ databases">
        <title>Genomic Encyclopedia of Type Strains, Phase IV (KMG-IV): sequencing the most valuable type-strain genomes for metagenomic binning, comparative biology and taxonomic classification.</title>
        <authorList>
            <person name="Goeker M."/>
        </authorList>
    </citation>
    <scope>NUCLEOTIDE SEQUENCE [LARGE SCALE GENOMIC DNA]</scope>
    <source>
        <strain evidence="9 10">DSM 100316</strain>
    </source>
</reference>
<dbReference type="FunFam" id="3.40.50.10860:FF:000010">
    <property type="entry name" value="Leucine dehydrogenase"/>
    <property type="match status" value="1"/>
</dbReference>
<evidence type="ECO:0000313" key="9">
    <source>
        <dbReference type="EMBL" id="ROS05068.1"/>
    </source>
</evidence>
<dbReference type="InterPro" id="IPR006095">
    <property type="entry name" value="Glu/Leu/Phe/Val/Trp_DH"/>
</dbReference>
<dbReference type="EMBL" id="RKHR01000003">
    <property type="protein sequence ID" value="ROS05068.1"/>
    <property type="molecule type" value="Genomic_DNA"/>
</dbReference>
<dbReference type="Pfam" id="PF00208">
    <property type="entry name" value="ELFV_dehydrog"/>
    <property type="match status" value="2"/>
</dbReference>
<evidence type="ECO:0000259" key="8">
    <source>
        <dbReference type="SMART" id="SM00839"/>
    </source>
</evidence>
<dbReference type="GO" id="GO:0016639">
    <property type="term" value="F:oxidoreductase activity, acting on the CH-NH2 group of donors, NAD or NADP as acceptor"/>
    <property type="evidence" value="ECO:0007669"/>
    <property type="project" value="InterPro"/>
</dbReference>
<feature type="domain" description="Glutamate/phenylalanine/leucine/valine/L-tryptophan dehydrogenase C-terminal" evidence="8">
    <location>
        <begin position="149"/>
        <end position="350"/>
    </location>
</feature>
<dbReference type="SUPFAM" id="SSF53223">
    <property type="entry name" value="Aminoacid dehydrogenase-like, N-terminal domain"/>
    <property type="match status" value="1"/>
</dbReference>
<comment type="similarity">
    <text evidence="2 7">Belongs to the Glu/Leu/Phe/Val dehydrogenases family.</text>
</comment>
<comment type="caution">
    <text evidence="9">The sequence shown here is derived from an EMBL/GenBank/DDBJ whole genome shotgun (WGS) entry which is preliminary data.</text>
</comment>
<feature type="active site" description="Proton donor/acceptor" evidence="5">
    <location>
        <position position="80"/>
    </location>
</feature>
<dbReference type="RefSeq" id="WP_123711010.1">
    <property type="nucleotide sequence ID" value="NZ_RKHR01000003.1"/>
</dbReference>
<evidence type="ECO:0000256" key="4">
    <source>
        <dbReference type="ARBA" id="ARBA00023027"/>
    </source>
</evidence>
<comment type="function">
    <text evidence="1">Catalyzes the reversible oxidative deamination of glutamate to alpha-ketoglutarate and ammonia.</text>
</comment>
<dbReference type="SUPFAM" id="SSF51735">
    <property type="entry name" value="NAD(P)-binding Rossmann-fold domains"/>
    <property type="match status" value="1"/>
</dbReference>
<dbReference type="GO" id="GO:0000166">
    <property type="term" value="F:nucleotide binding"/>
    <property type="evidence" value="ECO:0007669"/>
    <property type="project" value="UniProtKB-KW"/>
</dbReference>
<evidence type="ECO:0000256" key="1">
    <source>
        <dbReference type="ARBA" id="ARBA00003868"/>
    </source>
</evidence>
<keyword evidence="10" id="KW-1185">Reference proteome</keyword>
<sequence length="371" mass="40244">MKIFDNPHDNQHEYLAFCNDRDSGLRAIIAIHNTTLGPAVGGCRMFNYATEQDAIDDALQLSEAMTYKAAMANLPYGGGKSIIIGDPSCDKSTAKFHAMGDFIERLQGAYISAEDAGTNGHDLTLIRQRTGYVFGVRPDPLGFGGYRKANPSPATAYGVYLGIKQALQEQRGSDSLSGIRVAIQGVGNVGYALCKLLHTDGARLWASDTNPKQLQRASLGFGAMAVDNEEIHRLDVDVFAPCAMGQSLNHHTAPQLLARIVAGSANNQCSHIEIAERLHQRGVLLCPDFVINAGGLIDLAHDFDGRRHDFSLSLQRIPDNLAEIFTAAKQQNLSPVIIAQNLALQRLQSIPSSHFTHHLNSLRGSAMSYLP</sequence>
<dbReference type="Gene3D" id="3.40.50.720">
    <property type="entry name" value="NAD(P)-binding Rossmann-like Domain"/>
    <property type="match status" value="1"/>
</dbReference>
<dbReference type="InterPro" id="IPR006096">
    <property type="entry name" value="Glu/Leu/Phe/Val/Trp_DH_C"/>
</dbReference>
<protein>
    <submittedName>
        <fullName evidence="9">Leucine dehydrogenase</fullName>
    </submittedName>
</protein>
<evidence type="ECO:0000313" key="10">
    <source>
        <dbReference type="Proteomes" id="UP000275394"/>
    </source>
</evidence>
<accession>A0A3N2DZ05</accession>
<evidence type="ECO:0000256" key="3">
    <source>
        <dbReference type="ARBA" id="ARBA00023002"/>
    </source>
</evidence>
<organism evidence="9 10">
    <name type="scientific">Sinobacterium caligoides</name>
    <dbReference type="NCBI Taxonomy" id="933926"/>
    <lineage>
        <taxon>Bacteria</taxon>
        <taxon>Pseudomonadati</taxon>
        <taxon>Pseudomonadota</taxon>
        <taxon>Gammaproteobacteria</taxon>
        <taxon>Cellvibrionales</taxon>
        <taxon>Spongiibacteraceae</taxon>
        <taxon>Sinobacterium</taxon>
    </lineage>
</organism>
<dbReference type="CDD" id="cd01075">
    <property type="entry name" value="NAD_bind_Leu_Phe_Val_DH"/>
    <property type="match status" value="1"/>
</dbReference>
<keyword evidence="6" id="KW-0547">Nucleotide-binding</keyword>
<gene>
    <name evidence="9" type="ORF">EDC56_0590</name>
</gene>
<dbReference type="PRINTS" id="PR00082">
    <property type="entry name" value="GLFDHDRGNASE"/>
</dbReference>
<dbReference type="AlphaFoldDB" id="A0A3N2DZ05"/>
<feature type="binding site" evidence="6">
    <location>
        <begin position="185"/>
        <end position="190"/>
    </location>
    <ligand>
        <name>NAD(+)</name>
        <dbReference type="ChEBI" id="CHEBI:57540"/>
    </ligand>
</feature>
<dbReference type="OrthoDB" id="9803297at2"/>
<dbReference type="PANTHER" id="PTHR42722">
    <property type="entry name" value="LEUCINE DEHYDROGENASE"/>
    <property type="match status" value="1"/>
</dbReference>
<keyword evidence="3 7" id="KW-0560">Oxidoreductase</keyword>
<evidence type="ECO:0000256" key="7">
    <source>
        <dbReference type="RuleBase" id="RU004417"/>
    </source>
</evidence>
<dbReference type="Pfam" id="PF02812">
    <property type="entry name" value="ELFV_dehydrog_N"/>
    <property type="match status" value="1"/>
</dbReference>
<proteinExistence type="inferred from homology"/>
<dbReference type="InterPro" id="IPR016211">
    <property type="entry name" value="Glu/Phe/Leu/Val/Trp_DH_bac/arc"/>
</dbReference>
<evidence type="ECO:0000256" key="2">
    <source>
        <dbReference type="ARBA" id="ARBA00006382"/>
    </source>
</evidence>
<keyword evidence="4 6" id="KW-0520">NAD</keyword>
<dbReference type="InterPro" id="IPR036291">
    <property type="entry name" value="NAD(P)-bd_dom_sf"/>
</dbReference>
<dbReference type="PANTHER" id="PTHR42722:SF1">
    <property type="entry name" value="VALINE DEHYDROGENASE"/>
    <property type="match status" value="1"/>
</dbReference>
<dbReference type="InterPro" id="IPR006097">
    <property type="entry name" value="Glu/Leu/Phe/Val/Trp_DH_dimer"/>
</dbReference>
<dbReference type="PIRSF" id="PIRSF000188">
    <property type="entry name" value="Phe_leu_dh"/>
    <property type="match status" value="1"/>
</dbReference>
<dbReference type="GO" id="GO:0006520">
    <property type="term" value="P:amino acid metabolic process"/>
    <property type="evidence" value="ECO:0007669"/>
    <property type="project" value="InterPro"/>
</dbReference>
<evidence type="ECO:0000256" key="6">
    <source>
        <dbReference type="PIRSR" id="PIRSR000188-2"/>
    </source>
</evidence>
<evidence type="ECO:0000256" key="5">
    <source>
        <dbReference type="PIRSR" id="PIRSR000188-1"/>
    </source>
</evidence>
<name>A0A3N2DZ05_9GAMM</name>
<dbReference type="SMART" id="SM00839">
    <property type="entry name" value="ELFV_dehydrog"/>
    <property type="match status" value="1"/>
</dbReference>
<dbReference type="InterPro" id="IPR046346">
    <property type="entry name" value="Aminoacid_DH-like_N_sf"/>
</dbReference>
<dbReference type="Proteomes" id="UP000275394">
    <property type="component" value="Unassembled WGS sequence"/>
</dbReference>